<feature type="domain" description="Response regulatory" evidence="7">
    <location>
        <begin position="4"/>
        <end position="115"/>
    </location>
</feature>
<dbReference type="Pfam" id="PF00072">
    <property type="entry name" value="Response_reg"/>
    <property type="match status" value="1"/>
</dbReference>
<dbReference type="InterPro" id="IPR011006">
    <property type="entry name" value="CheY-like_superfamily"/>
</dbReference>
<evidence type="ECO:0000256" key="3">
    <source>
        <dbReference type="ARBA" id="ARBA00023125"/>
    </source>
</evidence>
<dbReference type="Pfam" id="PF00486">
    <property type="entry name" value="Trans_reg_C"/>
    <property type="match status" value="1"/>
</dbReference>
<dbReference type="PANTHER" id="PTHR48111">
    <property type="entry name" value="REGULATOR OF RPOS"/>
    <property type="match status" value="1"/>
</dbReference>
<protein>
    <submittedName>
        <fullName evidence="9">DNA-binding response regulator, OmpR family, contains REC and winged-helix (WHTH) domain</fullName>
    </submittedName>
</protein>
<evidence type="ECO:0000256" key="2">
    <source>
        <dbReference type="ARBA" id="ARBA00023015"/>
    </source>
</evidence>
<dbReference type="Gene3D" id="6.10.250.690">
    <property type="match status" value="1"/>
</dbReference>
<dbReference type="CDD" id="cd00383">
    <property type="entry name" value="trans_reg_C"/>
    <property type="match status" value="1"/>
</dbReference>
<evidence type="ECO:0000259" key="8">
    <source>
        <dbReference type="PROSITE" id="PS51755"/>
    </source>
</evidence>
<dbReference type="Gene3D" id="3.40.50.2300">
    <property type="match status" value="1"/>
</dbReference>
<dbReference type="OrthoDB" id="4527530at2"/>
<keyword evidence="10" id="KW-1185">Reference proteome</keyword>
<evidence type="ECO:0000259" key="7">
    <source>
        <dbReference type="PROSITE" id="PS50110"/>
    </source>
</evidence>
<dbReference type="GO" id="GO:0006355">
    <property type="term" value="P:regulation of DNA-templated transcription"/>
    <property type="evidence" value="ECO:0007669"/>
    <property type="project" value="InterPro"/>
</dbReference>
<dbReference type="EMBL" id="FOEF01000002">
    <property type="protein sequence ID" value="SEO79353.1"/>
    <property type="molecule type" value="Genomic_DNA"/>
</dbReference>
<sequence length="223" mass="23790">MAVRVLLVEDDAGVAGALAETLHAHGHAVTSAGRGADALHRHHGADLLLLDLGLPDLDGLDVLRKIRQVSGVPVIVLTARGDERSVVRGLRLGADDYLTKPVRLAELLARMDAVVRRARARTAPAGDAVVRVEDVEIDLGGRQVLVAGRDIGLTTKEFDVLAVLAARAGTAVSRQQLMDEVWGDAHLAVSRSLDVHLTQVRAKLDRPGLLTTIRGFGYRLGRG</sequence>
<dbReference type="Gene3D" id="1.10.10.10">
    <property type="entry name" value="Winged helix-like DNA-binding domain superfamily/Winged helix DNA-binding domain"/>
    <property type="match status" value="1"/>
</dbReference>
<dbReference type="GO" id="GO:0032993">
    <property type="term" value="C:protein-DNA complex"/>
    <property type="evidence" value="ECO:0007669"/>
    <property type="project" value="TreeGrafter"/>
</dbReference>
<dbReference type="PROSITE" id="PS50110">
    <property type="entry name" value="RESPONSE_REGULATORY"/>
    <property type="match status" value="1"/>
</dbReference>
<dbReference type="InterPro" id="IPR036388">
    <property type="entry name" value="WH-like_DNA-bd_sf"/>
</dbReference>
<dbReference type="Proteomes" id="UP000198582">
    <property type="component" value="Unassembled WGS sequence"/>
</dbReference>
<dbReference type="RefSeq" id="WP_091613383.1">
    <property type="nucleotide sequence ID" value="NZ_FOEF01000002.1"/>
</dbReference>
<evidence type="ECO:0000313" key="10">
    <source>
        <dbReference type="Proteomes" id="UP000198582"/>
    </source>
</evidence>
<dbReference type="GO" id="GO:0000156">
    <property type="term" value="F:phosphorelay response regulator activity"/>
    <property type="evidence" value="ECO:0007669"/>
    <property type="project" value="TreeGrafter"/>
</dbReference>
<name>A0A1H8SMC4_9PSEU</name>
<dbReference type="SMART" id="SM00862">
    <property type="entry name" value="Trans_reg_C"/>
    <property type="match status" value="1"/>
</dbReference>
<accession>A0A1H8SMC4</accession>
<dbReference type="SMART" id="SM00448">
    <property type="entry name" value="REC"/>
    <property type="match status" value="1"/>
</dbReference>
<dbReference type="InterPro" id="IPR001867">
    <property type="entry name" value="OmpR/PhoB-type_DNA-bd"/>
</dbReference>
<feature type="modified residue" description="4-aspartylphosphate" evidence="5">
    <location>
        <position position="51"/>
    </location>
</feature>
<dbReference type="PANTHER" id="PTHR48111:SF4">
    <property type="entry name" value="DNA-BINDING DUAL TRANSCRIPTIONAL REGULATOR OMPR"/>
    <property type="match status" value="1"/>
</dbReference>
<organism evidence="9 10">
    <name type="scientific">Amycolatopsis saalfeldensis</name>
    <dbReference type="NCBI Taxonomy" id="394193"/>
    <lineage>
        <taxon>Bacteria</taxon>
        <taxon>Bacillati</taxon>
        <taxon>Actinomycetota</taxon>
        <taxon>Actinomycetes</taxon>
        <taxon>Pseudonocardiales</taxon>
        <taxon>Pseudonocardiaceae</taxon>
        <taxon>Amycolatopsis</taxon>
    </lineage>
</organism>
<feature type="DNA-binding region" description="OmpR/PhoB-type" evidence="6">
    <location>
        <begin position="127"/>
        <end position="222"/>
    </location>
</feature>
<dbReference type="PROSITE" id="PS51755">
    <property type="entry name" value="OMPR_PHOB"/>
    <property type="match status" value="1"/>
</dbReference>
<keyword evidence="3 6" id="KW-0238">DNA-binding</keyword>
<keyword evidence="2" id="KW-0805">Transcription regulation</keyword>
<dbReference type="GO" id="GO:0000976">
    <property type="term" value="F:transcription cis-regulatory region binding"/>
    <property type="evidence" value="ECO:0007669"/>
    <property type="project" value="TreeGrafter"/>
</dbReference>
<dbReference type="AlphaFoldDB" id="A0A1H8SMC4"/>
<keyword evidence="1 5" id="KW-0597">Phosphoprotein</keyword>
<evidence type="ECO:0000313" key="9">
    <source>
        <dbReference type="EMBL" id="SEO79353.1"/>
    </source>
</evidence>
<dbReference type="InterPro" id="IPR039420">
    <property type="entry name" value="WalR-like"/>
</dbReference>
<gene>
    <name evidence="9" type="ORF">SAMN04489732_102176</name>
</gene>
<evidence type="ECO:0000256" key="4">
    <source>
        <dbReference type="ARBA" id="ARBA00023163"/>
    </source>
</evidence>
<evidence type="ECO:0000256" key="5">
    <source>
        <dbReference type="PROSITE-ProRule" id="PRU00169"/>
    </source>
</evidence>
<dbReference type="InterPro" id="IPR001789">
    <property type="entry name" value="Sig_transdc_resp-reg_receiver"/>
</dbReference>
<evidence type="ECO:0000256" key="1">
    <source>
        <dbReference type="ARBA" id="ARBA00022553"/>
    </source>
</evidence>
<dbReference type="STRING" id="394193.SAMN04489732_102176"/>
<feature type="domain" description="OmpR/PhoB-type" evidence="8">
    <location>
        <begin position="127"/>
        <end position="222"/>
    </location>
</feature>
<dbReference type="SUPFAM" id="SSF52172">
    <property type="entry name" value="CheY-like"/>
    <property type="match status" value="1"/>
</dbReference>
<evidence type="ECO:0000256" key="6">
    <source>
        <dbReference type="PROSITE-ProRule" id="PRU01091"/>
    </source>
</evidence>
<keyword evidence="4" id="KW-0804">Transcription</keyword>
<proteinExistence type="predicted"/>
<dbReference type="GO" id="GO:0005829">
    <property type="term" value="C:cytosol"/>
    <property type="evidence" value="ECO:0007669"/>
    <property type="project" value="TreeGrafter"/>
</dbReference>
<reference evidence="9 10" key="1">
    <citation type="submission" date="2016-10" db="EMBL/GenBank/DDBJ databases">
        <authorList>
            <person name="de Groot N.N."/>
        </authorList>
    </citation>
    <scope>NUCLEOTIDE SEQUENCE [LARGE SCALE GENOMIC DNA]</scope>
    <source>
        <strain evidence="9 10">DSM 44993</strain>
    </source>
</reference>